<reference evidence="1" key="1">
    <citation type="submission" date="2020-04" db="EMBL/GenBank/DDBJ databases">
        <authorList>
            <person name="Chiriac C."/>
            <person name="Salcher M."/>
            <person name="Ghai R."/>
            <person name="Kavagutti S V."/>
        </authorList>
    </citation>
    <scope>NUCLEOTIDE SEQUENCE</scope>
</reference>
<proteinExistence type="predicted"/>
<name>A0A6J5LKF1_9CAUD</name>
<evidence type="ECO:0000313" key="1">
    <source>
        <dbReference type="EMBL" id="CAB4132099.1"/>
    </source>
</evidence>
<gene>
    <name evidence="1" type="ORF">UFOVP134_28</name>
</gene>
<sequence length="57" mass="7015">METELTRDDLLIAGHPWSRSPDVWPRRLMLRIRNHLAQRKDLGLARNYILQEQYEWR</sequence>
<organism evidence="1">
    <name type="scientific">uncultured Caudovirales phage</name>
    <dbReference type="NCBI Taxonomy" id="2100421"/>
    <lineage>
        <taxon>Viruses</taxon>
        <taxon>Duplodnaviria</taxon>
        <taxon>Heunggongvirae</taxon>
        <taxon>Uroviricota</taxon>
        <taxon>Caudoviricetes</taxon>
        <taxon>Peduoviridae</taxon>
        <taxon>Maltschvirus</taxon>
        <taxon>Maltschvirus maltsch</taxon>
    </lineage>
</organism>
<accession>A0A6J5LKF1</accession>
<protein>
    <submittedName>
        <fullName evidence="1">Uncharacterized protein</fullName>
    </submittedName>
</protein>
<dbReference type="EMBL" id="LR796258">
    <property type="protein sequence ID" value="CAB4132099.1"/>
    <property type="molecule type" value="Genomic_DNA"/>
</dbReference>